<evidence type="ECO:0000259" key="6">
    <source>
        <dbReference type="PROSITE" id="PS50850"/>
    </source>
</evidence>
<dbReference type="InterPro" id="IPR020846">
    <property type="entry name" value="MFS_dom"/>
</dbReference>
<dbReference type="EMBL" id="JAQJZL010000015">
    <property type="protein sequence ID" value="KAJ6026928.1"/>
    <property type="molecule type" value="Genomic_DNA"/>
</dbReference>
<evidence type="ECO:0000256" key="2">
    <source>
        <dbReference type="ARBA" id="ARBA00022692"/>
    </source>
</evidence>
<dbReference type="Gene3D" id="1.20.1250.20">
    <property type="entry name" value="MFS general substrate transporter like domains"/>
    <property type="match status" value="2"/>
</dbReference>
<feature type="transmembrane region" description="Helical" evidence="5">
    <location>
        <begin position="496"/>
        <end position="516"/>
    </location>
</feature>
<accession>A0AAD6I218</accession>
<protein>
    <recommendedName>
        <fullName evidence="6">Major facilitator superfamily (MFS) profile domain-containing protein</fullName>
    </recommendedName>
</protein>
<evidence type="ECO:0000313" key="7">
    <source>
        <dbReference type="EMBL" id="KAJ6026928.1"/>
    </source>
</evidence>
<feature type="transmembrane region" description="Helical" evidence="5">
    <location>
        <begin position="114"/>
        <end position="133"/>
    </location>
</feature>
<dbReference type="PANTHER" id="PTHR42718:SF10">
    <property type="entry name" value="TRANSPORTER, PUTATIVE (AFU_ORTHOLOGUE AFUA_8G06760)-RELATED"/>
    <property type="match status" value="1"/>
</dbReference>
<dbReference type="GO" id="GO:0022857">
    <property type="term" value="F:transmembrane transporter activity"/>
    <property type="evidence" value="ECO:0007669"/>
    <property type="project" value="InterPro"/>
</dbReference>
<feature type="transmembrane region" description="Helical" evidence="5">
    <location>
        <begin position="276"/>
        <end position="293"/>
    </location>
</feature>
<feature type="transmembrane region" description="Helical" evidence="5">
    <location>
        <begin position="203"/>
        <end position="223"/>
    </location>
</feature>
<evidence type="ECO:0000313" key="8">
    <source>
        <dbReference type="Proteomes" id="UP001219568"/>
    </source>
</evidence>
<evidence type="ECO:0000256" key="5">
    <source>
        <dbReference type="SAM" id="Phobius"/>
    </source>
</evidence>
<comment type="caution">
    <text evidence="7">The sequence shown here is derived from an EMBL/GenBank/DDBJ whole genome shotgun (WGS) entry which is preliminary data.</text>
</comment>
<dbReference type="SUPFAM" id="SSF103473">
    <property type="entry name" value="MFS general substrate transporter"/>
    <property type="match status" value="2"/>
</dbReference>
<feature type="transmembrane region" description="Helical" evidence="5">
    <location>
        <begin position="244"/>
        <end position="264"/>
    </location>
</feature>
<feature type="transmembrane region" description="Helical" evidence="5">
    <location>
        <begin position="352"/>
        <end position="369"/>
    </location>
</feature>
<feature type="transmembrane region" description="Helical" evidence="5">
    <location>
        <begin position="381"/>
        <end position="399"/>
    </location>
</feature>
<feature type="transmembrane region" description="Helical" evidence="5">
    <location>
        <begin position="172"/>
        <end position="197"/>
    </location>
</feature>
<feature type="transmembrane region" description="Helical" evidence="5">
    <location>
        <begin position="45"/>
        <end position="65"/>
    </location>
</feature>
<name>A0AAD6I218_PENCN</name>
<proteinExistence type="predicted"/>
<reference evidence="7" key="1">
    <citation type="journal article" date="2023" name="IMA Fungus">
        <title>Comparative genomic study of the Penicillium genus elucidates a diverse pangenome and 15 lateral gene transfer events.</title>
        <authorList>
            <person name="Petersen C."/>
            <person name="Sorensen T."/>
            <person name="Nielsen M.R."/>
            <person name="Sondergaard T.E."/>
            <person name="Sorensen J.L."/>
            <person name="Fitzpatrick D.A."/>
            <person name="Frisvad J.C."/>
            <person name="Nielsen K.L."/>
        </authorList>
    </citation>
    <scope>NUCLEOTIDE SEQUENCE</scope>
    <source>
        <strain evidence="7">IBT 15450</strain>
    </source>
</reference>
<keyword evidence="3 5" id="KW-1133">Transmembrane helix</keyword>
<feature type="domain" description="Major facilitator superfamily (MFS) profile" evidence="6">
    <location>
        <begin position="48"/>
        <end position="520"/>
    </location>
</feature>
<dbReference type="AlphaFoldDB" id="A0AAD6I218"/>
<keyword evidence="2 5" id="KW-0812">Transmembrane</keyword>
<reference evidence="7" key="2">
    <citation type="submission" date="2023-01" db="EMBL/GenBank/DDBJ databases">
        <authorList>
            <person name="Petersen C."/>
        </authorList>
    </citation>
    <scope>NUCLEOTIDE SEQUENCE</scope>
    <source>
        <strain evidence="7">IBT 15450</strain>
    </source>
</reference>
<dbReference type="Pfam" id="PF07690">
    <property type="entry name" value="MFS_1"/>
    <property type="match status" value="1"/>
</dbReference>
<feature type="transmembrane region" description="Helical" evidence="5">
    <location>
        <begin position="85"/>
        <end position="102"/>
    </location>
</feature>
<dbReference type="InterPro" id="IPR036259">
    <property type="entry name" value="MFS_trans_sf"/>
</dbReference>
<feature type="transmembrane region" description="Helical" evidence="5">
    <location>
        <begin position="139"/>
        <end position="160"/>
    </location>
</feature>
<evidence type="ECO:0000256" key="3">
    <source>
        <dbReference type="ARBA" id="ARBA00022989"/>
    </source>
</evidence>
<feature type="transmembrane region" description="Helical" evidence="5">
    <location>
        <begin position="314"/>
        <end position="340"/>
    </location>
</feature>
<dbReference type="PANTHER" id="PTHR42718">
    <property type="entry name" value="MAJOR FACILITATOR SUPERFAMILY MULTIDRUG TRANSPORTER MFSC"/>
    <property type="match status" value="1"/>
</dbReference>
<feature type="transmembrane region" description="Helical" evidence="5">
    <location>
        <begin position="405"/>
        <end position="430"/>
    </location>
</feature>
<gene>
    <name evidence="7" type="ORF">N7460_011745</name>
</gene>
<dbReference type="GO" id="GO:0016020">
    <property type="term" value="C:membrane"/>
    <property type="evidence" value="ECO:0007669"/>
    <property type="project" value="UniProtKB-SubCell"/>
</dbReference>
<dbReference type="PROSITE" id="PS50850">
    <property type="entry name" value="MFS"/>
    <property type="match status" value="1"/>
</dbReference>
<keyword evidence="4 5" id="KW-0472">Membrane</keyword>
<evidence type="ECO:0000256" key="4">
    <source>
        <dbReference type="ARBA" id="ARBA00023136"/>
    </source>
</evidence>
<keyword evidence="8" id="KW-1185">Reference proteome</keyword>
<dbReference type="Proteomes" id="UP001219568">
    <property type="component" value="Unassembled WGS sequence"/>
</dbReference>
<organism evidence="7 8">
    <name type="scientific">Penicillium canescens</name>
    <dbReference type="NCBI Taxonomy" id="5083"/>
    <lineage>
        <taxon>Eukaryota</taxon>
        <taxon>Fungi</taxon>
        <taxon>Dikarya</taxon>
        <taxon>Ascomycota</taxon>
        <taxon>Pezizomycotina</taxon>
        <taxon>Eurotiomycetes</taxon>
        <taxon>Eurotiomycetidae</taxon>
        <taxon>Eurotiales</taxon>
        <taxon>Aspergillaceae</taxon>
        <taxon>Penicillium</taxon>
    </lineage>
</organism>
<evidence type="ECO:0000256" key="1">
    <source>
        <dbReference type="ARBA" id="ARBA00004141"/>
    </source>
</evidence>
<sequence length="529" mass="57597">MQSDLGSDCGTLRESDRDLRYQIPEYQPLLDVLPQSDTKRVDSHGVLIIICTICSLFICCALNGLLTLNIAQISSELKLTPGVELWPISLFFLTQGCTFILAGSLTDVLGSRRVFLSGCFLQTVCYLTTGLAQGGAQLIASRIVSGMAYSMCLLSSMSIHRENLQVGKLRDLAFSSTTACQYVGHGAGIILAGLLSVTTGWRSGFHCAAIVSLCGFLLSIWTIPKQAEEPKGIPWRELYEDIDWLGTLLASFLMALLFFALAAITNHVADICKSGLFIPLALGWLFLVAFLFWQDCWDRDSTQGVQDSLWTKGHFICISLVVFFVYFSFHSSSQLVVLVFERVQGLSVLQSSWRFLPVPVAGALGGLITGKFLPRLRANKILEIAIIISSLPPFIMAIFKPTSSYWGYEFFAVSLGSIAPSATILISSMIIAESLPFETQGLATGVICTVAMVGSSIGMSLAGFISYDVTTSQSRVPGESASFMESPEAIMGGYRAAFWFLFVMNIVGLGITLCCLRKIGYLGRTLNLT</sequence>
<feature type="transmembrane region" description="Helical" evidence="5">
    <location>
        <begin position="442"/>
        <end position="467"/>
    </location>
</feature>
<comment type="subcellular location">
    <subcellularLocation>
        <location evidence="1">Membrane</location>
        <topology evidence="1">Multi-pass membrane protein</topology>
    </subcellularLocation>
</comment>
<dbReference type="InterPro" id="IPR011701">
    <property type="entry name" value="MFS"/>
</dbReference>